<name>A0A327W1K8_9BACT</name>
<dbReference type="EMBL" id="QLMA01000004">
    <property type="protein sequence ID" value="RAJ81904.1"/>
    <property type="molecule type" value="Genomic_DNA"/>
</dbReference>
<dbReference type="InterPro" id="IPR012347">
    <property type="entry name" value="Ferritin-like"/>
</dbReference>
<evidence type="ECO:0008006" key="3">
    <source>
        <dbReference type="Google" id="ProtNLM"/>
    </source>
</evidence>
<dbReference type="Proteomes" id="UP000249819">
    <property type="component" value="Unassembled WGS sequence"/>
</dbReference>
<evidence type="ECO:0000313" key="2">
    <source>
        <dbReference type="Proteomes" id="UP000249819"/>
    </source>
</evidence>
<proteinExistence type="predicted"/>
<evidence type="ECO:0000313" key="1">
    <source>
        <dbReference type="EMBL" id="RAJ81904.1"/>
    </source>
</evidence>
<dbReference type="Pfam" id="PF19174">
    <property type="entry name" value="DUF5856"/>
    <property type="match status" value="1"/>
</dbReference>
<protein>
    <recommendedName>
        <fullName evidence="3">Starvation-inducible DNA-binding protein</fullName>
    </recommendedName>
</protein>
<gene>
    <name evidence="1" type="ORF">CLV59_104129</name>
</gene>
<dbReference type="RefSeq" id="WP_111592467.1">
    <property type="nucleotide sequence ID" value="NZ_QLMA01000004.1"/>
</dbReference>
<dbReference type="Gene3D" id="1.20.1260.10">
    <property type="match status" value="1"/>
</dbReference>
<accession>A0A327W1K8</accession>
<dbReference type="InterPro" id="IPR043876">
    <property type="entry name" value="DUF5856"/>
</dbReference>
<dbReference type="AlphaFoldDB" id="A0A327W1K8"/>
<keyword evidence="2" id="KW-1185">Reference proteome</keyword>
<organism evidence="1 2">
    <name type="scientific">Chitinophaga dinghuensis</name>
    <dbReference type="NCBI Taxonomy" id="1539050"/>
    <lineage>
        <taxon>Bacteria</taxon>
        <taxon>Pseudomonadati</taxon>
        <taxon>Bacteroidota</taxon>
        <taxon>Chitinophagia</taxon>
        <taxon>Chitinophagales</taxon>
        <taxon>Chitinophagaceae</taxon>
        <taxon>Chitinophaga</taxon>
    </lineage>
</organism>
<reference evidence="1 2" key="1">
    <citation type="submission" date="2018-06" db="EMBL/GenBank/DDBJ databases">
        <title>Genomic Encyclopedia of Archaeal and Bacterial Type Strains, Phase II (KMG-II): from individual species to whole genera.</title>
        <authorList>
            <person name="Goeker M."/>
        </authorList>
    </citation>
    <scope>NUCLEOTIDE SEQUENCE [LARGE SCALE GENOMIC DNA]</scope>
    <source>
        <strain evidence="1 2">DSM 29821</strain>
    </source>
</reference>
<sequence>MSTHTVKEVKKSTEVSVGEFLGIMFSFNSSLKLLHWDVQGKGSYAAHIALDQAIHDMRKVTDRLVETTIAAQGEMEIIIPETRRPKEAIAYIEGFYTVVDAKRDLFHEQFSQSIIDDYQEAIKQLLFRLKRLQ</sequence>
<comment type="caution">
    <text evidence="1">The sequence shown here is derived from an EMBL/GenBank/DDBJ whole genome shotgun (WGS) entry which is preliminary data.</text>
</comment>
<dbReference type="OrthoDB" id="708235at2"/>